<feature type="domain" description="Mur ligase central" evidence="12">
    <location>
        <begin position="46"/>
        <end position="255"/>
    </location>
</feature>
<name>A0ABU9LJ15_9BACL</name>
<protein>
    <recommendedName>
        <fullName evidence="2">tetrahydrofolate synthase</fullName>
        <ecNumber evidence="2">6.3.2.17</ecNumber>
    </recommendedName>
    <alternativeName>
        <fullName evidence="8">Tetrahydrofolylpolyglutamate synthase</fullName>
    </alternativeName>
</protein>
<evidence type="ECO:0000313" key="13">
    <source>
        <dbReference type="EMBL" id="MEL5987374.1"/>
    </source>
</evidence>
<dbReference type="InterPro" id="IPR036565">
    <property type="entry name" value="Mur-like_cat_sf"/>
</dbReference>
<comment type="similarity">
    <text evidence="1 10">Belongs to the folylpolyglutamate synthase family.</text>
</comment>
<evidence type="ECO:0000256" key="6">
    <source>
        <dbReference type="ARBA" id="ARBA00022840"/>
    </source>
</evidence>
<dbReference type="InterPro" id="IPR001645">
    <property type="entry name" value="Folylpolyglutamate_synth"/>
</dbReference>
<dbReference type="PANTHER" id="PTHR11136">
    <property type="entry name" value="FOLYLPOLYGLUTAMATE SYNTHASE-RELATED"/>
    <property type="match status" value="1"/>
</dbReference>
<reference evidence="13 14" key="1">
    <citation type="submission" date="2024-04" db="EMBL/GenBank/DDBJ databases">
        <authorList>
            <person name="Wu Y.S."/>
            <person name="Zhang L."/>
        </authorList>
    </citation>
    <scope>NUCLEOTIDE SEQUENCE [LARGE SCALE GENOMIC DNA]</scope>
    <source>
        <strain evidence="13 14">KG-01</strain>
    </source>
</reference>
<evidence type="ECO:0000256" key="7">
    <source>
        <dbReference type="ARBA" id="ARBA00022842"/>
    </source>
</evidence>
<keyword evidence="7" id="KW-0460">Magnesium</keyword>
<dbReference type="SUPFAM" id="SSF53244">
    <property type="entry name" value="MurD-like peptide ligases, peptide-binding domain"/>
    <property type="match status" value="1"/>
</dbReference>
<evidence type="ECO:0000256" key="1">
    <source>
        <dbReference type="ARBA" id="ARBA00008276"/>
    </source>
</evidence>
<comment type="caution">
    <text evidence="13">The sequence shown here is derived from an EMBL/GenBank/DDBJ whole genome shotgun (WGS) entry which is preliminary data.</text>
</comment>
<evidence type="ECO:0000313" key="14">
    <source>
        <dbReference type="Proteomes" id="UP001398420"/>
    </source>
</evidence>
<dbReference type="PROSITE" id="PS01012">
    <property type="entry name" value="FOLYLPOLYGLU_SYNT_2"/>
    <property type="match status" value="1"/>
</dbReference>
<dbReference type="EC" id="6.3.2.17" evidence="2"/>
<evidence type="ECO:0000256" key="5">
    <source>
        <dbReference type="ARBA" id="ARBA00022741"/>
    </source>
</evidence>
<dbReference type="InterPro" id="IPR036615">
    <property type="entry name" value="Mur_ligase_C_dom_sf"/>
</dbReference>
<proteinExistence type="inferred from homology"/>
<evidence type="ECO:0000256" key="4">
    <source>
        <dbReference type="ARBA" id="ARBA00022723"/>
    </source>
</evidence>
<dbReference type="Pfam" id="PF08245">
    <property type="entry name" value="Mur_ligase_M"/>
    <property type="match status" value="1"/>
</dbReference>
<feature type="domain" description="Mur ligase C-terminal" evidence="11">
    <location>
        <begin position="285"/>
        <end position="398"/>
    </location>
</feature>
<dbReference type="InterPro" id="IPR013221">
    <property type="entry name" value="Mur_ligase_cen"/>
</dbReference>
<dbReference type="InterPro" id="IPR018109">
    <property type="entry name" value="Folylpolyglutamate_synth_CS"/>
</dbReference>
<keyword evidence="14" id="KW-1185">Reference proteome</keyword>
<keyword evidence="6 10" id="KW-0067">ATP-binding</keyword>
<evidence type="ECO:0000259" key="12">
    <source>
        <dbReference type="Pfam" id="PF08245"/>
    </source>
</evidence>
<evidence type="ECO:0000256" key="10">
    <source>
        <dbReference type="PIRNR" id="PIRNR001563"/>
    </source>
</evidence>
<evidence type="ECO:0000256" key="3">
    <source>
        <dbReference type="ARBA" id="ARBA00022598"/>
    </source>
</evidence>
<dbReference type="PIRSF" id="PIRSF001563">
    <property type="entry name" value="Folylpolyglu_synth"/>
    <property type="match status" value="1"/>
</dbReference>
<evidence type="ECO:0000256" key="9">
    <source>
        <dbReference type="ARBA" id="ARBA00047493"/>
    </source>
</evidence>
<organism evidence="13 14">
    <name type="scientific">Kurthia gibsonii</name>
    <dbReference type="NCBI Taxonomy" id="33946"/>
    <lineage>
        <taxon>Bacteria</taxon>
        <taxon>Bacillati</taxon>
        <taxon>Bacillota</taxon>
        <taxon>Bacilli</taxon>
        <taxon>Bacillales</taxon>
        <taxon>Caryophanaceae</taxon>
        <taxon>Kurthia</taxon>
    </lineage>
</organism>
<dbReference type="EMBL" id="JBCEWA010000002">
    <property type="protein sequence ID" value="MEL5987374.1"/>
    <property type="molecule type" value="Genomic_DNA"/>
</dbReference>
<keyword evidence="3 10" id="KW-0436">Ligase</keyword>
<gene>
    <name evidence="13" type="ORF">AAF454_02900</name>
</gene>
<keyword evidence="4" id="KW-0479">Metal-binding</keyword>
<dbReference type="SUPFAM" id="SSF53623">
    <property type="entry name" value="MurD-like peptide ligases, catalytic domain"/>
    <property type="match status" value="1"/>
</dbReference>
<dbReference type="Proteomes" id="UP001398420">
    <property type="component" value="Unassembled WGS sequence"/>
</dbReference>
<dbReference type="Pfam" id="PF02875">
    <property type="entry name" value="Mur_ligase_C"/>
    <property type="match status" value="1"/>
</dbReference>
<dbReference type="GO" id="GO:0016874">
    <property type="term" value="F:ligase activity"/>
    <property type="evidence" value="ECO:0007669"/>
    <property type="project" value="UniProtKB-KW"/>
</dbReference>
<evidence type="ECO:0000256" key="2">
    <source>
        <dbReference type="ARBA" id="ARBA00013025"/>
    </source>
</evidence>
<dbReference type="NCBIfam" id="TIGR01499">
    <property type="entry name" value="folC"/>
    <property type="match status" value="1"/>
</dbReference>
<accession>A0ABU9LJ15</accession>
<dbReference type="RefSeq" id="WP_068452247.1">
    <property type="nucleotide sequence ID" value="NZ_CP147847.1"/>
</dbReference>
<dbReference type="Gene3D" id="3.90.190.20">
    <property type="entry name" value="Mur ligase, C-terminal domain"/>
    <property type="match status" value="1"/>
</dbReference>
<comment type="catalytic activity">
    <reaction evidence="9">
        <text>(6S)-5,6,7,8-tetrahydrofolyl-(gamma-L-Glu)(n) + L-glutamate + ATP = (6S)-5,6,7,8-tetrahydrofolyl-(gamma-L-Glu)(n+1) + ADP + phosphate + H(+)</text>
        <dbReference type="Rhea" id="RHEA:10580"/>
        <dbReference type="Rhea" id="RHEA-COMP:14738"/>
        <dbReference type="Rhea" id="RHEA-COMP:14740"/>
        <dbReference type="ChEBI" id="CHEBI:15378"/>
        <dbReference type="ChEBI" id="CHEBI:29985"/>
        <dbReference type="ChEBI" id="CHEBI:30616"/>
        <dbReference type="ChEBI" id="CHEBI:43474"/>
        <dbReference type="ChEBI" id="CHEBI:141005"/>
        <dbReference type="ChEBI" id="CHEBI:456216"/>
        <dbReference type="EC" id="6.3.2.17"/>
    </reaction>
</comment>
<dbReference type="PANTHER" id="PTHR11136:SF0">
    <property type="entry name" value="DIHYDROFOLATE SYNTHETASE-RELATED"/>
    <property type="match status" value="1"/>
</dbReference>
<sequence length="414" mass="45967">MIPMFEEYQNTYKIESANEIKPGLEAIQVAMEKLGNPQLAVPTIHVAGTNGKGSTIRMIERIAQEHGLTTATFMSPCIENVHDQIRLNGQSITPERMNRAFEEAKEAGLSGLLTEFELLTVIAFIAIRQAKPDLAMIESGMGGRFDSTNVVEPIVSVIPSIALEHTNFLGDTLEKIAWHKAGIIKKNGYAVIGEMPETAQKVIEEEAHMQQATIKINGKDFKVLDDTWSNEVICMSGLHPSLKGEHQKGNMALAIQAFIEVAKVLHIELVEDRVQQAVATTNLEGRFEQLASHVWLDGAHNPASARSLRKTIQQVLKGEKVTMVVGILKDKDVEAVLRELEQVSDDFIFVAVEREQDRLMQPEELMKLSHAKHKQIASSVLQAVQEKQKEGSVVVTGSLYLLAQWRSILQQVLE</sequence>
<evidence type="ECO:0000259" key="11">
    <source>
        <dbReference type="Pfam" id="PF02875"/>
    </source>
</evidence>
<dbReference type="Gene3D" id="3.40.1190.10">
    <property type="entry name" value="Mur-like, catalytic domain"/>
    <property type="match status" value="1"/>
</dbReference>
<dbReference type="InterPro" id="IPR004101">
    <property type="entry name" value="Mur_ligase_C"/>
</dbReference>
<keyword evidence="5 10" id="KW-0547">Nucleotide-binding</keyword>
<evidence type="ECO:0000256" key="8">
    <source>
        <dbReference type="ARBA" id="ARBA00030592"/>
    </source>
</evidence>